<keyword evidence="1" id="KW-0732">Signal</keyword>
<dbReference type="EMBL" id="CP018221">
    <property type="protein sequence ID" value="API60409.1"/>
    <property type="molecule type" value="Genomic_DNA"/>
</dbReference>
<gene>
    <name evidence="2" type="ORF">BSL82_14890</name>
</gene>
<evidence type="ECO:0000256" key="1">
    <source>
        <dbReference type="SAM" id="SignalP"/>
    </source>
</evidence>
<proteinExistence type="predicted"/>
<dbReference type="PROSITE" id="PS51257">
    <property type="entry name" value="PROKAR_LIPOPROTEIN"/>
    <property type="match status" value="1"/>
</dbReference>
<dbReference type="RefSeq" id="WP_072598077.1">
    <property type="nucleotide sequence ID" value="NZ_CP018221.1"/>
</dbReference>
<evidence type="ECO:0000313" key="2">
    <source>
        <dbReference type="EMBL" id="API60409.1"/>
    </source>
</evidence>
<evidence type="ECO:0008006" key="4">
    <source>
        <dbReference type="Google" id="ProtNLM"/>
    </source>
</evidence>
<protein>
    <recommendedName>
        <fullName evidence="4">Lipoprotein</fullName>
    </recommendedName>
</protein>
<dbReference type="STRING" id="1921510.BSL82_14890"/>
<dbReference type="AlphaFoldDB" id="A0A1L3ZXT6"/>
<feature type="signal peptide" evidence="1">
    <location>
        <begin position="1"/>
        <end position="20"/>
    </location>
</feature>
<feature type="chain" id="PRO_5011978585" description="Lipoprotein" evidence="1">
    <location>
        <begin position="21"/>
        <end position="135"/>
    </location>
</feature>
<evidence type="ECO:0000313" key="3">
    <source>
        <dbReference type="Proteomes" id="UP000182063"/>
    </source>
</evidence>
<sequence length="135" mass="14153">MKPAALVVPLAVALAACTSAAEESAGPGAGQANSRVVDATPVGEPQNCVNLANIRESRVLSNQVIDFYLRDGRVMRNTLPHSCPQLGFERAFSYETSLSQLCNVDIITVIVQAGGPTRGASCGLGLFQPVKLAKK</sequence>
<dbReference type="KEGG" id="sphj:BSL82_14890"/>
<reference evidence="3" key="1">
    <citation type="submission" date="2016-11" db="EMBL/GenBank/DDBJ databases">
        <title>Complete Genome Sequence of alachlor-degrading Sphingomonas sp. strain JJ-A5.</title>
        <authorList>
            <person name="Lee H."/>
            <person name="Ka J.-O."/>
        </authorList>
    </citation>
    <scope>NUCLEOTIDE SEQUENCE [LARGE SCALE GENOMIC DNA]</scope>
    <source>
        <strain evidence="3">JJ-A5</strain>
    </source>
</reference>
<dbReference type="OrthoDB" id="7391925at2"/>
<dbReference type="Proteomes" id="UP000182063">
    <property type="component" value="Chromosome"/>
</dbReference>
<accession>A0A1L3ZXT6</accession>
<name>A0A1L3ZXT6_9SPHN</name>
<organism evidence="2 3">
    <name type="scientific">Tardibacter chloracetimidivorans</name>
    <dbReference type="NCBI Taxonomy" id="1921510"/>
    <lineage>
        <taxon>Bacteria</taxon>
        <taxon>Pseudomonadati</taxon>
        <taxon>Pseudomonadota</taxon>
        <taxon>Alphaproteobacteria</taxon>
        <taxon>Sphingomonadales</taxon>
        <taxon>Sphingomonadaceae</taxon>
        <taxon>Tardibacter</taxon>
    </lineage>
</organism>
<keyword evidence="3" id="KW-1185">Reference proteome</keyword>